<proteinExistence type="predicted"/>
<feature type="region of interest" description="Disordered" evidence="1">
    <location>
        <begin position="136"/>
        <end position="214"/>
    </location>
</feature>
<evidence type="ECO:0000313" key="3">
    <source>
        <dbReference type="Proteomes" id="UP000245166"/>
    </source>
</evidence>
<reference evidence="2 3" key="1">
    <citation type="submission" date="2018-03" db="EMBL/GenBank/DDBJ databases">
        <title>Genome assembly of novel Miniimonas species PCH200.</title>
        <authorList>
            <person name="Thakur V."/>
            <person name="Kumar V."/>
            <person name="Singh D."/>
        </authorList>
    </citation>
    <scope>NUCLEOTIDE SEQUENCE [LARGE SCALE GENOMIC DNA]</scope>
    <source>
        <strain evidence="2 3">PCH200</strain>
    </source>
</reference>
<evidence type="ECO:0000313" key="2">
    <source>
        <dbReference type="EMBL" id="PWD51739.1"/>
    </source>
</evidence>
<keyword evidence="3" id="KW-1185">Reference proteome</keyword>
<sequence>MTASRNTDDVVIHEAVDRLLAAGTEAGLDADRIRTEAGAVAAAVAESAPGAPADWLRVFGRERTTEFFSAANAGRRLRTSPSDTLVALRLTRRDEATAYADALVELAAAAAVGLGRPGPIVAQVASEVATAQRGSSAAPAAPALPTPTFPTSTTPPAVDLTSFGSSAPTAGPAASSGVNLPTPTSAGGSTGCPASRRSSRRCGAGRPLPRPGRR</sequence>
<dbReference type="EMBL" id="PYHR01000002">
    <property type="protein sequence ID" value="PWD51739.1"/>
    <property type="molecule type" value="Genomic_DNA"/>
</dbReference>
<feature type="compositionally biased region" description="Polar residues" evidence="1">
    <location>
        <begin position="178"/>
        <end position="187"/>
    </location>
</feature>
<evidence type="ECO:0000256" key="1">
    <source>
        <dbReference type="SAM" id="MobiDB-lite"/>
    </source>
</evidence>
<comment type="caution">
    <text evidence="2">The sequence shown here is derived from an EMBL/GenBank/DDBJ whole genome shotgun (WGS) entry which is preliminary data.</text>
</comment>
<dbReference type="Proteomes" id="UP000245166">
    <property type="component" value="Unassembled WGS sequence"/>
</dbReference>
<dbReference type="AlphaFoldDB" id="A0A2U1ZXN3"/>
<organism evidence="2 3">
    <name type="scientific">Serinibacter arcticus</name>
    <dbReference type="NCBI Taxonomy" id="1655435"/>
    <lineage>
        <taxon>Bacteria</taxon>
        <taxon>Bacillati</taxon>
        <taxon>Actinomycetota</taxon>
        <taxon>Actinomycetes</taxon>
        <taxon>Micrococcales</taxon>
        <taxon>Beutenbergiaceae</taxon>
        <taxon>Serinibacter</taxon>
    </lineage>
</organism>
<feature type="compositionally biased region" description="Low complexity" evidence="1">
    <location>
        <begin position="191"/>
        <end position="207"/>
    </location>
</feature>
<protein>
    <submittedName>
        <fullName evidence="2">Uncharacterized protein</fullName>
    </submittedName>
</protein>
<feature type="compositionally biased region" description="Low complexity" evidence="1">
    <location>
        <begin position="164"/>
        <end position="177"/>
    </location>
</feature>
<name>A0A2U1ZXN3_9MICO</name>
<accession>A0A2U1ZXN3</accession>
<gene>
    <name evidence="2" type="ORF">C8046_14870</name>
</gene>
<dbReference type="RefSeq" id="WP_109230119.1">
    <property type="nucleotide sequence ID" value="NZ_PYHR01000002.1"/>
</dbReference>